<dbReference type="PANTHER" id="PTHR46967:SF2">
    <property type="entry name" value="SUSHI, VON WILLEBRAND FACTOR TYPE A, EGF AND PENTRAXIN DOMAIN-CONTAINING PROTEIN 1-LIKE"/>
    <property type="match status" value="1"/>
</dbReference>
<name>A0A9P1FWC6_9DINO</name>
<comment type="caution">
    <text evidence="5">The sequence shown here is derived from an EMBL/GenBank/DDBJ whole genome shotgun (WGS) entry which is preliminary data.</text>
</comment>
<organism evidence="5">
    <name type="scientific">Cladocopium goreaui</name>
    <dbReference type="NCBI Taxonomy" id="2562237"/>
    <lineage>
        <taxon>Eukaryota</taxon>
        <taxon>Sar</taxon>
        <taxon>Alveolata</taxon>
        <taxon>Dinophyceae</taxon>
        <taxon>Suessiales</taxon>
        <taxon>Symbiodiniaceae</taxon>
        <taxon>Cladocopium</taxon>
    </lineage>
</organism>
<dbReference type="EMBL" id="CAMXCT010001535">
    <property type="protein sequence ID" value="CAI3990963.1"/>
    <property type="molecule type" value="Genomic_DNA"/>
</dbReference>
<keyword evidence="2" id="KW-0812">Transmembrane</keyword>
<dbReference type="Proteomes" id="UP001152797">
    <property type="component" value="Unassembled WGS sequence"/>
</dbReference>
<keyword evidence="2" id="KW-0472">Membrane</keyword>
<evidence type="ECO:0000313" key="7">
    <source>
        <dbReference type="Proteomes" id="UP001152797"/>
    </source>
</evidence>
<dbReference type="InterPro" id="IPR011641">
    <property type="entry name" value="Tyr-kin_ephrin_A/B_rcpt-like"/>
</dbReference>
<keyword evidence="7" id="KW-1185">Reference proteome</keyword>
<feature type="signal peptide" evidence="3">
    <location>
        <begin position="1"/>
        <end position="18"/>
    </location>
</feature>
<evidence type="ECO:0000259" key="4">
    <source>
        <dbReference type="Pfam" id="PF07699"/>
    </source>
</evidence>
<dbReference type="EMBL" id="CAMXCT030001535">
    <property type="protein sequence ID" value="CAL4778275.1"/>
    <property type="molecule type" value="Genomic_DNA"/>
</dbReference>
<evidence type="ECO:0000313" key="6">
    <source>
        <dbReference type="EMBL" id="CAL4778275.1"/>
    </source>
</evidence>
<dbReference type="SUPFAM" id="SSF57184">
    <property type="entry name" value="Growth factor receptor domain"/>
    <property type="match status" value="2"/>
</dbReference>
<feature type="transmembrane region" description="Helical" evidence="2">
    <location>
        <begin position="1170"/>
        <end position="1190"/>
    </location>
</feature>
<dbReference type="SMART" id="SM01411">
    <property type="entry name" value="Ephrin_rec_like"/>
    <property type="match status" value="5"/>
</dbReference>
<sequence>MAAFLRFSLLFCIYCLNAIDAHIQHFGNVWCQAQRGHCFGERRSFREKVLPTLQGQRYRCLRFVDWDQDGDTDVLVGAGPGETIWFHERLSNESFIPHQLLHLPKRGPEIPKGYLDSWPVGKRDQVWDEYLNSTFRFDVADWDGDGELDLLLCTLVDDLVRVSVLDHSLLPAESGETGEVILLTNGSACDLLAVDFDEDGDVDVILGRDKYQPTYSRYFERISDGQIVERNENQNPLEFFEEDIKVIADLDGDGQLEIITSWYSDFGNTLLTQRTYFRVFRRALDGSFVEAVDKPFLNMQYFSHVNDYRFDVFVADWNSDGLPDVLTVSVSPIHSVRGPPSFSLDRCLQQLRDLDLVRNSQISTYEDIQGEDRLQVVVVDWNHDGLEDILTVQNDPEVSRLRLYEFRGEDMREVFGVFENISNSLAIGFEQRMSVAIGDWDLDGDLDLLIASTKDRKLHYHEMVSGRFQKERPHHPFSNIRLNITYLHSYISYPLKSCLPSMVDFDGDGDMDLFLGPPDGRYFEQLANGTLREYPLEQSPVKSVLMKQPSEGNDEDLTWQFVDCDDDGDADLIRLAPWTDPPVQACEHDDLSHALQCRPDFLCKGANLSRFNRSGPLAQLGPPRNLDLGFVADGRLKLIARHSGNLMLWSSGFCVPAEPCNSRGMCPPRHNLCSCVVGRELRDCSGCQPNFYSINPKLRHLHDCEACPGVNGQVCYGRGSCMDDVTAKALATESTAALMATGNGSCSCNEHHFFGSDDHGRSTCVEGVCPAGSEEDDNGNCNPCPAGSFSSAGGFCKECGPATFSLAGSGSCSVCLPGTFSKESGASACQSCAPGTYAEEGSARCTSCPPGSISSVSGSGSCSQCPQGKYEVANQVCSDCDVGTYAKEGSARCSQCPPGSVSDPNGGSCVQCAPGSVSSADALYCQVCEAGRYEVRNQVCIACPSGSISPPQQRSCTTCPAGRFAQTSLTCEPCFGGTFAPNGSSACKPCPTGHVSGPNSAACRSCDSLLIQAIPDPTKQSCQVPTMDLVFALIALITSTCLGVLVFTGLLGRIPIADVSARGEKIVVTTSVAHFLLERACPAVALTGTEIPDLERSNNFTVKALSMYQLTLQSEQSDNNKPLDTSMGHLHLKFPHAFCSAGLWRCPLIWWCLLFLAATVGAVSQLNWCLELLACGLGLCTGALAFAWRFRQGESTKMVKRRRQFLKAWPLALEKCCRGPDRSITAGKLQDFLRYFESFIRERSMYYVCSNIVKPLTQPYQLSFAELIGPTEIQWFVSHYWGMSVRHLSDAICKHAEGCDGDWRDSAYWICTFSNNQWLVKNELGDGRWQESSFYLALTSPQCKGTAMIIDESVSPLQRVWCLFEVYQTICLSRSEHFQGLLLCASTGVLQQGKAGTDVAVAVAKKVAELDTRGAQASDETDRQMIHSLIEQMPGGFDTMNRFVRDTICNALWASHVHYEGIFKSLMYDLTSEVSATLPAPLPTILTSTPQQSRTVDNKQ</sequence>
<dbReference type="Pfam" id="PF07699">
    <property type="entry name" value="Ephrin_rec_like"/>
    <property type="match status" value="1"/>
</dbReference>
<proteinExistence type="predicted"/>
<dbReference type="Gene3D" id="2.10.50.10">
    <property type="entry name" value="Tumor Necrosis Factor Receptor, subunit A, domain 2"/>
    <property type="match status" value="3"/>
</dbReference>
<accession>A0A9P1FWC6</accession>
<dbReference type="OrthoDB" id="413581at2759"/>
<protein>
    <submittedName>
        <fullName evidence="6">Extracellular matrix protein FRAS1</fullName>
    </submittedName>
</protein>
<evidence type="ECO:0000256" key="2">
    <source>
        <dbReference type="SAM" id="Phobius"/>
    </source>
</evidence>
<dbReference type="Gene3D" id="2.130.10.130">
    <property type="entry name" value="Integrin alpha, N-terminal"/>
    <property type="match status" value="1"/>
</dbReference>
<gene>
    <name evidence="5" type="ORF">C1SCF055_LOCUS17911</name>
</gene>
<feature type="chain" id="PRO_5043272257" evidence="3">
    <location>
        <begin position="19"/>
        <end position="1500"/>
    </location>
</feature>
<evidence type="ECO:0000313" key="5">
    <source>
        <dbReference type="EMBL" id="CAI3990963.1"/>
    </source>
</evidence>
<reference evidence="5" key="1">
    <citation type="submission" date="2022-10" db="EMBL/GenBank/DDBJ databases">
        <authorList>
            <person name="Chen Y."/>
            <person name="Dougan E. K."/>
            <person name="Chan C."/>
            <person name="Rhodes N."/>
            <person name="Thang M."/>
        </authorList>
    </citation>
    <scope>NUCLEOTIDE SEQUENCE</scope>
</reference>
<reference evidence="6 7" key="2">
    <citation type="submission" date="2024-05" db="EMBL/GenBank/DDBJ databases">
        <authorList>
            <person name="Chen Y."/>
            <person name="Shah S."/>
            <person name="Dougan E. K."/>
            <person name="Thang M."/>
            <person name="Chan C."/>
        </authorList>
    </citation>
    <scope>NUCLEOTIDE SEQUENCE [LARGE SCALE GENOMIC DNA]</scope>
</reference>
<dbReference type="InterPro" id="IPR028994">
    <property type="entry name" value="Integrin_alpha_N"/>
</dbReference>
<dbReference type="InterPro" id="IPR009030">
    <property type="entry name" value="Growth_fac_rcpt_cys_sf"/>
</dbReference>
<dbReference type="Pfam" id="PF13517">
    <property type="entry name" value="FG-GAP_3"/>
    <property type="match status" value="1"/>
</dbReference>
<feature type="transmembrane region" description="Helical" evidence="2">
    <location>
        <begin position="1142"/>
        <end position="1164"/>
    </location>
</feature>
<feature type="domain" description="Tyrosine-protein kinase ephrin type A/B receptor-like" evidence="4">
    <location>
        <begin position="835"/>
        <end position="870"/>
    </location>
</feature>
<dbReference type="PANTHER" id="PTHR46967">
    <property type="entry name" value="INSULIN-LIKE GROWTH FACTOR BINDING PROTEIN,N-TERMINAL"/>
    <property type="match status" value="1"/>
</dbReference>
<dbReference type="InterPro" id="IPR013517">
    <property type="entry name" value="FG-GAP"/>
</dbReference>
<keyword evidence="1 3" id="KW-0732">Signal</keyword>
<keyword evidence="2" id="KW-1133">Transmembrane helix</keyword>
<feature type="transmembrane region" description="Helical" evidence="2">
    <location>
        <begin position="1029"/>
        <end position="1052"/>
    </location>
</feature>
<dbReference type="EMBL" id="CAMXCT020001535">
    <property type="protein sequence ID" value="CAL1144338.1"/>
    <property type="molecule type" value="Genomic_DNA"/>
</dbReference>
<evidence type="ECO:0000256" key="1">
    <source>
        <dbReference type="ARBA" id="ARBA00022729"/>
    </source>
</evidence>
<dbReference type="SUPFAM" id="SSF69318">
    <property type="entry name" value="Integrin alpha N-terminal domain"/>
    <property type="match status" value="1"/>
</dbReference>
<evidence type="ECO:0000256" key="3">
    <source>
        <dbReference type="SAM" id="SignalP"/>
    </source>
</evidence>